<name>A0A919NUS7_9ACTN</name>
<dbReference type="Pfam" id="PF00722">
    <property type="entry name" value="Glyco_hydro_16"/>
    <property type="match status" value="1"/>
</dbReference>
<dbReference type="PROSITE" id="PS51762">
    <property type="entry name" value="GH16_2"/>
    <property type="match status" value="1"/>
</dbReference>
<evidence type="ECO:0000313" key="6">
    <source>
        <dbReference type="Proteomes" id="UP000623608"/>
    </source>
</evidence>
<dbReference type="EMBL" id="BOMY01000046">
    <property type="protein sequence ID" value="GIF24645.1"/>
    <property type="molecule type" value="Genomic_DNA"/>
</dbReference>
<dbReference type="InterPro" id="IPR013320">
    <property type="entry name" value="ConA-like_dom_sf"/>
</dbReference>
<evidence type="ECO:0000256" key="2">
    <source>
        <dbReference type="ARBA" id="ARBA00022801"/>
    </source>
</evidence>
<dbReference type="PANTHER" id="PTHR10963:SF55">
    <property type="entry name" value="GLYCOSIDE HYDROLASE FAMILY 16 PROTEIN"/>
    <property type="match status" value="1"/>
</dbReference>
<dbReference type="PANTHER" id="PTHR10963">
    <property type="entry name" value="GLYCOSYL HYDROLASE-RELATED"/>
    <property type="match status" value="1"/>
</dbReference>
<feature type="region of interest" description="Disordered" evidence="3">
    <location>
        <begin position="217"/>
        <end position="294"/>
    </location>
</feature>
<feature type="compositionally biased region" description="Low complexity" evidence="3">
    <location>
        <begin position="240"/>
        <end position="253"/>
    </location>
</feature>
<organism evidence="5 6">
    <name type="scientific">Paractinoplanes tereljensis</name>
    <dbReference type="NCBI Taxonomy" id="571912"/>
    <lineage>
        <taxon>Bacteria</taxon>
        <taxon>Bacillati</taxon>
        <taxon>Actinomycetota</taxon>
        <taxon>Actinomycetes</taxon>
        <taxon>Micromonosporales</taxon>
        <taxon>Micromonosporaceae</taxon>
        <taxon>Paractinoplanes</taxon>
    </lineage>
</organism>
<dbReference type="InterPro" id="IPR036573">
    <property type="entry name" value="CBM_sf_5/12"/>
</dbReference>
<reference evidence="5" key="1">
    <citation type="submission" date="2021-01" db="EMBL/GenBank/DDBJ databases">
        <title>Whole genome shotgun sequence of Actinoplanes tereljensis NBRC 105297.</title>
        <authorList>
            <person name="Komaki H."/>
            <person name="Tamura T."/>
        </authorList>
    </citation>
    <scope>NUCLEOTIDE SEQUENCE</scope>
    <source>
        <strain evidence="5">NBRC 105297</strain>
    </source>
</reference>
<dbReference type="GO" id="GO:0005576">
    <property type="term" value="C:extracellular region"/>
    <property type="evidence" value="ECO:0007669"/>
    <property type="project" value="InterPro"/>
</dbReference>
<keyword evidence="6" id="KW-1185">Reference proteome</keyword>
<protein>
    <recommendedName>
        <fullName evidence="4">GH16 domain-containing protein</fullName>
    </recommendedName>
</protein>
<feature type="compositionally biased region" description="Pro residues" evidence="3">
    <location>
        <begin position="221"/>
        <end position="239"/>
    </location>
</feature>
<evidence type="ECO:0000313" key="5">
    <source>
        <dbReference type="EMBL" id="GIF24645.1"/>
    </source>
</evidence>
<dbReference type="GO" id="GO:0004553">
    <property type="term" value="F:hydrolase activity, hydrolyzing O-glycosyl compounds"/>
    <property type="evidence" value="ECO:0007669"/>
    <property type="project" value="InterPro"/>
</dbReference>
<dbReference type="Proteomes" id="UP000623608">
    <property type="component" value="Unassembled WGS sequence"/>
</dbReference>
<evidence type="ECO:0000256" key="3">
    <source>
        <dbReference type="SAM" id="MobiDB-lite"/>
    </source>
</evidence>
<proteinExistence type="inferred from homology"/>
<evidence type="ECO:0000256" key="1">
    <source>
        <dbReference type="ARBA" id="ARBA00006865"/>
    </source>
</evidence>
<sequence length="341" mass="36290">MVHEARHRSSTPAWMSRPRTVAVLAVAAAGLVAAVWLPSRDDVASADTHQRNPARYGRSSFSDDFSGGGLDLSKWALLKDNGTPVGDGARTSDGEVQVTRVLRSKQTFTDAFGHAEARIKVQRKNGVWRAFSLLDADGRVPQGSIETIEGGVDPTSGRNFHTYALDWSPETVTWTVDGKPSLRLDREDDGGPLTLVLNLATDGDSAGRMEVDFVQVFTSPTGPPTAGPSTPAPSEPTSPAPTASEEPTPSEEPTVPPTTEPTTEPTTAPTTAPTTEPTAPPTTTSPPPAETTPAPAEWATFTKYAVGDLVLFEGVTYRVLEAHTSLPGWEPTKLPNLFEKV</sequence>
<feature type="compositionally biased region" description="Pro residues" evidence="3">
    <location>
        <begin position="278"/>
        <end position="290"/>
    </location>
</feature>
<gene>
    <name evidence="5" type="ORF">Ate02nite_73750</name>
</gene>
<dbReference type="AlphaFoldDB" id="A0A919NUS7"/>
<dbReference type="GO" id="GO:0005975">
    <property type="term" value="P:carbohydrate metabolic process"/>
    <property type="evidence" value="ECO:0007669"/>
    <property type="project" value="InterPro"/>
</dbReference>
<keyword evidence="2" id="KW-0378">Hydrolase</keyword>
<feature type="compositionally biased region" description="Low complexity" evidence="3">
    <location>
        <begin position="260"/>
        <end position="277"/>
    </location>
</feature>
<feature type="domain" description="GH16" evidence="4">
    <location>
        <begin position="41"/>
        <end position="274"/>
    </location>
</feature>
<dbReference type="Gene3D" id="2.10.10.20">
    <property type="entry name" value="Carbohydrate-binding module superfamily 5/12"/>
    <property type="match status" value="1"/>
</dbReference>
<dbReference type="Gene3D" id="2.60.120.200">
    <property type="match status" value="2"/>
</dbReference>
<accession>A0A919NUS7</accession>
<dbReference type="SUPFAM" id="SSF51055">
    <property type="entry name" value="Carbohydrate binding domain"/>
    <property type="match status" value="1"/>
</dbReference>
<dbReference type="InterPro" id="IPR050546">
    <property type="entry name" value="Glycosyl_Hydrlase_16"/>
</dbReference>
<dbReference type="GO" id="GO:0030246">
    <property type="term" value="F:carbohydrate binding"/>
    <property type="evidence" value="ECO:0007669"/>
    <property type="project" value="InterPro"/>
</dbReference>
<dbReference type="InterPro" id="IPR000757">
    <property type="entry name" value="Beta-glucanase-like"/>
</dbReference>
<dbReference type="InterPro" id="IPR003610">
    <property type="entry name" value="CBM5/12"/>
</dbReference>
<evidence type="ECO:0000259" key="4">
    <source>
        <dbReference type="PROSITE" id="PS51762"/>
    </source>
</evidence>
<dbReference type="Pfam" id="PF02839">
    <property type="entry name" value="CBM_5_12"/>
    <property type="match status" value="1"/>
</dbReference>
<dbReference type="CDD" id="cd12214">
    <property type="entry name" value="ChiA1_BD"/>
    <property type="match status" value="1"/>
</dbReference>
<comment type="similarity">
    <text evidence="1">Belongs to the glycosyl hydrolase 16 family.</text>
</comment>
<dbReference type="SUPFAM" id="SSF49899">
    <property type="entry name" value="Concanavalin A-like lectins/glucanases"/>
    <property type="match status" value="1"/>
</dbReference>
<comment type="caution">
    <text evidence="5">The sequence shown here is derived from an EMBL/GenBank/DDBJ whole genome shotgun (WGS) entry which is preliminary data.</text>
</comment>